<dbReference type="RefSeq" id="WP_034615878.1">
    <property type="nucleotide sequence ID" value="NZ_JSUM01000012.1"/>
</dbReference>
<protein>
    <submittedName>
        <fullName evidence="3">Membrane protein</fullName>
    </submittedName>
</protein>
<dbReference type="Pfam" id="PF10571">
    <property type="entry name" value="UPF0547"/>
    <property type="match status" value="1"/>
</dbReference>
<feature type="transmembrane region" description="Helical" evidence="1">
    <location>
        <begin position="55"/>
        <end position="73"/>
    </location>
</feature>
<evidence type="ECO:0000313" key="4">
    <source>
        <dbReference type="Proteomes" id="UP000030380"/>
    </source>
</evidence>
<evidence type="ECO:0000256" key="1">
    <source>
        <dbReference type="SAM" id="Phobius"/>
    </source>
</evidence>
<dbReference type="AlphaFoldDB" id="A0A0A3AR43"/>
<name>A0A0A3AR43_9PAST</name>
<sequence>MLTRCPECRHKVSDSAKMCPSCGFSFDPQDLERYKQHHQRLREHKQEINRKSVKLHLIWLAVFTVFILLASWITH</sequence>
<evidence type="ECO:0000259" key="2">
    <source>
        <dbReference type="Pfam" id="PF10571"/>
    </source>
</evidence>
<keyword evidence="1" id="KW-1133">Transmembrane helix</keyword>
<evidence type="ECO:0000313" key="3">
    <source>
        <dbReference type="EMBL" id="KGQ70202.1"/>
    </source>
</evidence>
<reference evidence="3 4" key="1">
    <citation type="submission" date="2014-11" db="EMBL/GenBank/DDBJ databases">
        <title>Draft genome sequence of Chelonobacter oris 1662T, associated with respiratory disease in Hermann's Tortoises.</title>
        <authorList>
            <person name="Kudirkiene E."/>
            <person name="Hansen M.J."/>
            <person name="Bojesen A.M."/>
        </authorList>
    </citation>
    <scope>NUCLEOTIDE SEQUENCE [LARGE SCALE GENOMIC DNA]</scope>
    <source>
        <strain evidence="3 4">1662</strain>
    </source>
</reference>
<feature type="domain" description="UPF0547" evidence="2">
    <location>
        <begin position="5"/>
        <end position="28"/>
    </location>
</feature>
<gene>
    <name evidence="3" type="ORF">OA57_07685</name>
</gene>
<keyword evidence="1" id="KW-0472">Membrane</keyword>
<dbReference type="EMBL" id="JSUM01000012">
    <property type="protein sequence ID" value="KGQ70202.1"/>
    <property type="molecule type" value="Genomic_DNA"/>
</dbReference>
<dbReference type="Proteomes" id="UP000030380">
    <property type="component" value="Unassembled WGS sequence"/>
</dbReference>
<dbReference type="InterPro" id="IPR018886">
    <property type="entry name" value="UPF0547"/>
</dbReference>
<keyword evidence="4" id="KW-1185">Reference proteome</keyword>
<dbReference type="OrthoDB" id="8685152at2"/>
<comment type="caution">
    <text evidence="3">The sequence shown here is derived from an EMBL/GenBank/DDBJ whole genome shotgun (WGS) entry which is preliminary data.</text>
</comment>
<dbReference type="STRING" id="505317.OA57_07685"/>
<organism evidence="3 4">
    <name type="scientific">Chelonobacter oris</name>
    <dbReference type="NCBI Taxonomy" id="505317"/>
    <lineage>
        <taxon>Bacteria</taxon>
        <taxon>Pseudomonadati</taxon>
        <taxon>Pseudomonadota</taxon>
        <taxon>Gammaproteobacteria</taxon>
        <taxon>Pasteurellales</taxon>
        <taxon>Pasteurellaceae</taxon>
        <taxon>Chelonobacter</taxon>
    </lineage>
</organism>
<accession>A0A0A3AR43</accession>
<proteinExistence type="predicted"/>
<keyword evidence="1" id="KW-0812">Transmembrane</keyword>